<dbReference type="AlphaFoldDB" id="A0A9P4QE96"/>
<evidence type="ECO:0000313" key="3">
    <source>
        <dbReference type="Proteomes" id="UP000799441"/>
    </source>
</evidence>
<dbReference type="EMBL" id="MU003770">
    <property type="protein sequence ID" value="KAF2724824.1"/>
    <property type="molecule type" value="Genomic_DNA"/>
</dbReference>
<comment type="caution">
    <text evidence="2">The sequence shown here is derived from an EMBL/GenBank/DDBJ whole genome shotgun (WGS) entry which is preliminary data.</text>
</comment>
<keyword evidence="3" id="KW-1185">Reference proteome</keyword>
<protein>
    <recommendedName>
        <fullName evidence="1">DUF7600 domain-containing protein</fullName>
    </recommendedName>
</protein>
<sequence length="459" mass="51872">MIAAYLPTSDVLSLRLCSNTFVSLTQSINFWKSRFHGDGERSYFYEAKDIQSLHKLIWTYKSTKKVHNALSVRYRRRVWQLVSLIADLMTLDHTISMNPSPVLPSTKDLEWLHVSGDIFTNGEPMRSSIGCRPFITYQINNSCDFLQVTVFTCTTGPVDYVRGMRFESSDGSWYMVGYCNLGSFTTFDVNGLSGFIVAVEPRGVHAIKVCDRDGVQSSWAGRPGRALVTERLLRQQQVLAMKVEVDREEPKRGQTLRQTALWFPSVPPGNLCLNQSSFTGHQEQYSAYEPLFWSKFTTSGNESCDLRRIAITYSWRISSIEFHSIGGSSGVSTSRLGSCKDPQNSSVAILDIDGAGERIQTLEATTHKYHDINDHEYRMLKYGVNEWLIELTSCAFATLRYATKFITNRARYLRVRNAESTDTKRILEAKAGSTIAGFFASQHPEYGLTSLGLISECFR</sequence>
<evidence type="ECO:0000313" key="2">
    <source>
        <dbReference type="EMBL" id="KAF2724824.1"/>
    </source>
</evidence>
<feature type="domain" description="DUF7600" evidence="1">
    <location>
        <begin position="106"/>
        <end position="246"/>
    </location>
</feature>
<dbReference type="OrthoDB" id="3743754at2759"/>
<accession>A0A9P4QE96</accession>
<dbReference type="Proteomes" id="UP000799441">
    <property type="component" value="Unassembled WGS sequence"/>
</dbReference>
<dbReference type="Gene3D" id="2.100.10.30">
    <property type="entry name" value="Jacalin-like lectin domain"/>
    <property type="match status" value="1"/>
</dbReference>
<gene>
    <name evidence="2" type="ORF">K431DRAFT_343738</name>
</gene>
<reference evidence="2" key="1">
    <citation type="journal article" date="2020" name="Stud. Mycol.">
        <title>101 Dothideomycetes genomes: a test case for predicting lifestyles and emergence of pathogens.</title>
        <authorList>
            <person name="Haridas S."/>
            <person name="Albert R."/>
            <person name="Binder M."/>
            <person name="Bloem J."/>
            <person name="Labutti K."/>
            <person name="Salamov A."/>
            <person name="Andreopoulos B."/>
            <person name="Baker S."/>
            <person name="Barry K."/>
            <person name="Bills G."/>
            <person name="Bluhm B."/>
            <person name="Cannon C."/>
            <person name="Castanera R."/>
            <person name="Culley D."/>
            <person name="Daum C."/>
            <person name="Ezra D."/>
            <person name="Gonzalez J."/>
            <person name="Henrissat B."/>
            <person name="Kuo A."/>
            <person name="Liang C."/>
            <person name="Lipzen A."/>
            <person name="Lutzoni F."/>
            <person name="Magnuson J."/>
            <person name="Mondo S."/>
            <person name="Nolan M."/>
            <person name="Ohm R."/>
            <person name="Pangilinan J."/>
            <person name="Park H.-J."/>
            <person name="Ramirez L."/>
            <person name="Alfaro M."/>
            <person name="Sun H."/>
            <person name="Tritt A."/>
            <person name="Yoshinaga Y."/>
            <person name="Zwiers L.-H."/>
            <person name="Turgeon B."/>
            <person name="Goodwin S."/>
            <person name="Spatafora J."/>
            <person name="Crous P."/>
            <person name="Grigoriev I."/>
        </authorList>
    </citation>
    <scope>NUCLEOTIDE SEQUENCE</scope>
    <source>
        <strain evidence="2">CBS 116435</strain>
    </source>
</reference>
<name>A0A9P4QE96_9PEZI</name>
<dbReference type="Pfam" id="PF24539">
    <property type="entry name" value="DUF7600"/>
    <property type="match status" value="1"/>
</dbReference>
<dbReference type="InterPro" id="IPR056021">
    <property type="entry name" value="DUF7600"/>
</dbReference>
<dbReference type="InterPro" id="IPR036404">
    <property type="entry name" value="Jacalin-like_lectin_dom_sf"/>
</dbReference>
<organism evidence="2 3">
    <name type="scientific">Polychaeton citri CBS 116435</name>
    <dbReference type="NCBI Taxonomy" id="1314669"/>
    <lineage>
        <taxon>Eukaryota</taxon>
        <taxon>Fungi</taxon>
        <taxon>Dikarya</taxon>
        <taxon>Ascomycota</taxon>
        <taxon>Pezizomycotina</taxon>
        <taxon>Dothideomycetes</taxon>
        <taxon>Dothideomycetidae</taxon>
        <taxon>Capnodiales</taxon>
        <taxon>Capnodiaceae</taxon>
        <taxon>Polychaeton</taxon>
    </lineage>
</organism>
<evidence type="ECO:0000259" key="1">
    <source>
        <dbReference type="Pfam" id="PF24539"/>
    </source>
</evidence>
<proteinExistence type="predicted"/>